<dbReference type="EMBL" id="SDRB02010463">
    <property type="protein sequence ID" value="THG06315.1"/>
    <property type="molecule type" value="Genomic_DNA"/>
</dbReference>
<protein>
    <submittedName>
        <fullName evidence="1">Uncharacterized protein</fullName>
    </submittedName>
</protein>
<dbReference type="InterPro" id="IPR025322">
    <property type="entry name" value="PADRE_dom"/>
</dbReference>
<evidence type="ECO:0000313" key="2">
    <source>
        <dbReference type="Proteomes" id="UP000306102"/>
    </source>
</evidence>
<dbReference type="AlphaFoldDB" id="A0A4S4DUA2"/>
<gene>
    <name evidence="1" type="ORF">TEA_007610</name>
</gene>
<sequence>MIFSNLFGSTNGTSNMLVKIVHPGGHAELHDKPVLAAEIMLRNPKHCVAHPHVGPVCRFSRVKVVTRSMPRCDSRGMFGRSKPLPSEWEIEAKVCTMEMEFWWKFLKVKIVQHQEIQSSQSCDGVEDDLRVSTCWFFVNKKTAKATNSCTKQSDGKRKKLNLNDKCSSCLLTVINTKASPKETRSSSTMDVTIKGESLKGSASFHTWQPSLMSIHEE</sequence>
<keyword evidence="2" id="KW-1185">Reference proteome</keyword>
<evidence type="ECO:0000313" key="1">
    <source>
        <dbReference type="EMBL" id="THG06315.1"/>
    </source>
</evidence>
<proteinExistence type="predicted"/>
<name>A0A4S4DUA2_CAMSN</name>
<reference evidence="1 2" key="1">
    <citation type="journal article" date="2018" name="Proc. Natl. Acad. Sci. U.S.A.">
        <title>Draft genome sequence of Camellia sinensis var. sinensis provides insights into the evolution of the tea genome and tea quality.</title>
        <authorList>
            <person name="Wei C."/>
            <person name="Yang H."/>
            <person name="Wang S."/>
            <person name="Zhao J."/>
            <person name="Liu C."/>
            <person name="Gao L."/>
            <person name="Xia E."/>
            <person name="Lu Y."/>
            <person name="Tai Y."/>
            <person name="She G."/>
            <person name="Sun J."/>
            <person name="Cao H."/>
            <person name="Tong W."/>
            <person name="Gao Q."/>
            <person name="Li Y."/>
            <person name="Deng W."/>
            <person name="Jiang X."/>
            <person name="Wang W."/>
            <person name="Chen Q."/>
            <person name="Zhang S."/>
            <person name="Li H."/>
            <person name="Wu J."/>
            <person name="Wang P."/>
            <person name="Li P."/>
            <person name="Shi C."/>
            <person name="Zheng F."/>
            <person name="Jian J."/>
            <person name="Huang B."/>
            <person name="Shan D."/>
            <person name="Shi M."/>
            <person name="Fang C."/>
            <person name="Yue Y."/>
            <person name="Li F."/>
            <person name="Li D."/>
            <person name="Wei S."/>
            <person name="Han B."/>
            <person name="Jiang C."/>
            <person name="Yin Y."/>
            <person name="Xia T."/>
            <person name="Zhang Z."/>
            <person name="Bennetzen J.L."/>
            <person name="Zhao S."/>
            <person name="Wan X."/>
        </authorList>
    </citation>
    <scope>NUCLEOTIDE SEQUENCE [LARGE SCALE GENOMIC DNA]</scope>
    <source>
        <strain evidence="2">cv. Shuchazao</strain>
        <tissue evidence="1">Leaf</tissue>
    </source>
</reference>
<accession>A0A4S4DUA2</accession>
<comment type="caution">
    <text evidence="1">The sequence shown here is derived from an EMBL/GenBank/DDBJ whole genome shotgun (WGS) entry which is preliminary data.</text>
</comment>
<organism evidence="1 2">
    <name type="scientific">Camellia sinensis var. sinensis</name>
    <name type="common">China tea</name>
    <dbReference type="NCBI Taxonomy" id="542762"/>
    <lineage>
        <taxon>Eukaryota</taxon>
        <taxon>Viridiplantae</taxon>
        <taxon>Streptophyta</taxon>
        <taxon>Embryophyta</taxon>
        <taxon>Tracheophyta</taxon>
        <taxon>Spermatophyta</taxon>
        <taxon>Magnoliopsida</taxon>
        <taxon>eudicotyledons</taxon>
        <taxon>Gunneridae</taxon>
        <taxon>Pentapetalae</taxon>
        <taxon>asterids</taxon>
        <taxon>Ericales</taxon>
        <taxon>Theaceae</taxon>
        <taxon>Camellia</taxon>
    </lineage>
</organism>
<dbReference type="Pfam" id="PF14009">
    <property type="entry name" value="PADRE"/>
    <property type="match status" value="1"/>
</dbReference>
<dbReference type="Proteomes" id="UP000306102">
    <property type="component" value="Unassembled WGS sequence"/>
</dbReference>